<dbReference type="Pfam" id="PF17775">
    <property type="entry name" value="YchJ_M-like"/>
    <property type="match status" value="1"/>
</dbReference>
<dbReference type="SUPFAM" id="SSF103642">
    <property type="entry name" value="Sec-C motif"/>
    <property type="match status" value="1"/>
</dbReference>
<dbReference type="Gene3D" id="3.10.450.50">
    <property type="match status" value="1"/>
</dbReference>
<evidence type="ECO:0000313" key="3">
    <source>
        <dbReference type="Proteomes" id="UP000202259"/>
    </source>
</evidence>
<name>A0A222GCW9_9GAMM</name>
<dbReference type="KEGG" id="cber:B5D82_19200"/>
<dbReference type="Pfam" id="PF02810">
    <property type="entry name" value="SEC-C"/>
    <property type="match status" value="1"/>
</dbReference>
<proteinExistence type="predicted"/>
<protein>
    <recommendedName>
        <fullName evidence="1">YchJ-like middle NTF2-like domain-containing protein</fullName>
    </recommendedName>
</protein>
<feature type="domain" description="YchJ-like middle NTF2-like" evidence="1">
    <location>
        <begin position="27"/>
        <end position="129"/>
    </location>
</feature>
<dbReference type="AlphaFoldDB" id="A0A222GCW9"/>
<dbReference type="Proteomes" id="UP000202259">
    <property type="component" value="Chromosome"/>
</dbReference>
<dbReference type="InterPro" id="IPR004027">
    <property type="entry name" value="SEC_C_motif"/>
</dbReference>
<sequence length="162" mass="18774">MLCPCGSEQAYTECCQPFVMASKPVNSPEQLMRSRYSAYASKQAEYIYLTYAKSSQVEQSVEDIAQWAAQTTWLKLIIHYASDHQKNLARNENAQVEFSAFYQHNGQIWQMREISNFVMEDGKWRYLDGDVSDSKLCNKPKRNELCFCGSNKKFKQCCAKNF</sequence>
<evidence type="ECO:0000259" key="1">
    <source>
        <dbReference type="Pfam" id="PF17775"/>
    </source>
</evidence>
<dbReference type="InterPro" id="IPR048469">
    <property type="entry name" value="YchJ-like_M"/>
</dbReference>
<evidence type="ECO:0000313" key="2">
    <source>
        <dbReference type="EMBL" id="ASP49708.1"/>
    </source>
</evidence>
<dbReference type="InterPro" id="IPR032710">
    <property type="entry name" value="NTF2-like_dom_sf"/>
</dbReference>
<dbReference type="EMBL" id="CP020465">
    <property type="protein sequence ID" value="ASP49708.1"/>
    <property type="molecule type" value="Genomic_DNA"/>
</dbReference>
<dbReference type="RefSeq" id="WP_081154028.1">
    <property type="nucleotide sequence ID" value="NZ_CP020465.1"/>
</dbReference>
<dbReference type="SUPFAM" id="SSF54427">
    <property type="entry name" value="NTF2-like"/>
    <property type="match status" value="1"/>
</dbReference>
<keyword evidence="3" id="KW-1185">Reference proteome</keyword>
<gene>
    <name evidence="2" type="ORF">B5D82_19200</name>
</gene>
<organism evidence="2 3">
    <name type="scientific">Cognaticolwellia beringensis</name>
    <dbReference type="NCBI Taxonomy" id="1967665"/>
    <lineage>
        <taxon>Bacteria</taxon>
        <taxon>Pseudomonadati</taxon>
        <taxon>Pseudomonadota</taxon>
        <taxon>Gammaproteobacteria</taxon>
        <taxon>Alteromonadales</taxon>
        <taxon>Colwelliaceae</taxon>
        <taxon>Cognaticolwellia</taxon>
    </lineage>
</organism>
<accession>A0A222GCW9</accession>
<dbReference type="PANTHER" id="PTHR33747">
    <property type="entry name" value="UPF0225 PROTEIN SCO1677"/>
    <property type="match status" value="1"/>
</dbReference>
<dbReference type="OrthoDB" id="21421at2"/>
<dbReference type="PANTHER" id="PTHR33747:SF1">
    <property type="entry name" value="ADENYLATE CYCLASE-ASSOCIATED CAP C-TERMINAL DOMAIN-CONTAINING PROTEIN"/>
    <property type="match status" value="1"/>
</dbReference>
<reference evidence="2 3" key="1">
    <citation type="submission" date="2017-08" db="EMBL/GenBank/DDBJ databases">
        <title>Complete genome of Colwellia sp. NB097-1, a psychrophile bacterium ioslated from Bering Sea.</title>
        <authorList>
            <person name="Chen X."/>
        </authorList>
    </citation>
    <scope>NUCLEOTIDE SEQUENCE [LARGE SCALE GENOMIC DNA]</scope>
    <source>
        <strain evidence="2 3">NB097-1</strain>
    </source>
</reference>